<protein>
    <recommendedName>
        <fullName evidence="3">Peptidase M10 metallopeptidase domain-containing protein</fullName>
    </recommendedName>
</protein>
<keyword evidence="2" id="KW-1185">Reference proteome</keyword>
<proteinExistence type="predicted"/>
<accession>A0ABQ4X4G7</accession>
<comment type="caution">
    <text evidence="1">The sequence shown here is derived from an EMBL/GenBank/DDBJ whole genome shotgun (WGS) entry which is preliminary data.</text>
</comment>
<reference evidence="1" key="2">
    <citation type="submission" date="2022-01" db="EMBL/GenBank/DDBJ databases">
        <authorList>
            <person name="Yamashiro T."/>
            <person name="Shiraishi A."/>
            <person name="Satake H."/>
            <person name="Nakayama K."/>
        </authorList>
    </citation>
    <scope>NUCLEOTIDE SEQUENCE</scope>
</reference>
<sequence length="279" mass="33131">MPIGNVSFERKVLATDQTINYIPYTKVESWIKSVVPLCPFKRNSFRDWGERVKFDMDNVDYDFASIIEKVYMLKFLLDNNLSDELTTHEFNHLLGIDSDIFNYDVNMKESCKGTKNEEDRVIWRKQQKQYDKRNSWNNELGDQVGPFGKIVDQEDLERRGETKSHTITGVVVNKLPQEWFKGMPYKKPSPVLKEEAGTLDIALVQESIDKQYWESDNDGKRLDLEWDELSFNDWVRIKFGKVCKMTKDRILKDYWRDKFNEEQENRDGVNEEEDSYNEM</sequence>
<evidence type="ECO:0000313" key="1">
    <source>
        <dbReference type="EMBL" id="GJS59918.1"/>
    </source>
</evidence>
<name>A0ABQ4X4G7_9ASTR</name>
<reference evidence="1" key="1">
    <citation type="journal article" date="2022" name="Int. J. Mol. Sci.">
        <title>Draft Genome of Tanacetum Coccineum: Genomic Comparison of Closely Related Tanacetum-Family Plants.</title>
        <authorList>
            <person name="Yamashiro T."/>
            <person name="Shiraishi A."/>
            <person name="Nakayama K."/>
            <person name="Satake H."/>
        </authorList>
    </citation>
    <scope>NUCLEOTIDE SEQUENCE</scope>
</reference>
<dbReference type="Proteomes" id="UP001151760">
    <property type="component" value="Unassembled WGS sequence"/>
</dbReference>
<gene>
    <name evidence="1" type="ORF">Tco_0654702</name>
</gene>
<evidence type="ECO:0000313" key="2">
    <source>
        <dbReference type="Proteomes" id="UP001151760"/>
    </source>
</evidence>
<organism evidence="1 2">
    <name type="scientific">Tanacetum coccineum</name>
    <dbReference type="NCBI Taxonomy" id="301880"/>
    <lineage>
        <taxon>Eukaryota</taxon>
        <taxon>Viridiplantae</taxon>
        <taxon>Streptophyta</taxon>
        <taxon>Embryophyta</taxon>
        <taxon>Tracheophyta</taxon>
        <taxon>Spermatophyta</taxon>
        <taxon>Magnoliopsida</taxon>
        <taxon>eudicotyledons</taxon>
        <taxon>Gunneridae</taxon>
        <taxon>Pentapetalae</taxon>
        <taxon>asterids</taxon>
        <taxon>campanulids</taxon>
        <taxon>Asterales</taxon>
        <taxon>Asteraceae</taxon>
        <taxon>Asteroideae</taxon>
        <taxon>Anthemideae</taxon>
        <taxon>Anthemidinae</taxon>
        <taxon>Tanacetum</taxon>
    </lineage>
</organism>
<evidence type="ECO:0008006" key="3">
    <source>
        <dbReference type="Google" id="ProtNLM"/>
    </source>
</evidence>
<dbReference type="EMBL" id="BQNB010009184">
    <property type="protein sequence ID" value="GJS59918.1"/>
    <property type="molecule type" value="Genomic_DNA"/>
</dbReference>